<keyword evidence="13" id="KW-1185">Reference proteome</keyword>
<gene>
    <name evidence="12" type="ORF">NEOLI_000945</name>
</gene>
<dbReference type="InterPro" id="IPR011387">
    <property type="entry name" value="TIF2A"/>
</dbReference>
<evidence type="ECO:0000256" key="5">
    <source>
        <dbReference type="ARBA" id="ARBA00022737"/>
    </source>
</evidence>
<dbReference type="GO" id="GO:0043022">
    <property type="term" value="F:ribosome binding"/>
    <property type="evidence" value="ECO:0007669"/>
    <property type="project" value="UniProtKB-UniRule"/>
</dbReference>
<dbReference type="Pfam" id="PF08662">
    <property type="entry name" value="eIF2A"/>
    <property type="match status" value="1"/>
</dbReference>
<evidence type="ECO:0000256" key="6">
    <source>
        <dbReference type="ARBA" id="ARBA00022845"/>
    </source>
</evidence>
<evidence type="ECO:0000313" key="13">
    <source>
        <dbReference type="Proteomes" id="UP000186594"/>
    </source>
</evidence>
<evidence type="ECO:0000256" key="4">
    <source>
        <dbReference type="ARBA" id="ARBA00022574"/>
    </source>
</evidence>
<dbReference type="PIRSF" id="PIRSF017222">
    <property type="entry name" value="eIF2A"/>
    <property type="match status" value="1"/>
</dbReference>
<proteinExistence type="inferred from homology"/>
<feature type="signal peptide" evidence="10">
    <location>
        <begin position="1"/>
        <end position="26"/>
    </location>
</feature>
<dbReference type="GO" id="GO:0003743">
    <property type="term" value="F:translation initiation factor activity"/>
    <property type="evidence" value="ECO:0007669"/>
    <property type="project" value="UniProtKB-UniRule"/>
</dbReference>
<dbReference type="EMBL" id="LXFE01002711">
    <property type="protein sequence ID" value="OLL22822.1"/>
    <property type="molecule type" value="Genomic_DNA"/>
</dbReference>
<dbReference type="InterPro" id="IPR013979">
    <property type="entry name" value="TIF_beta_prop-like"/>
</dbReference>
<dbReference type="OMA" id="RCCAYSP"/>
<comment type="function">
    <text evidence="8">Functions in the early steps of protein synthesis of a small number of specific mRNAs. Acts by directing the binding of methionyl-tRNAi to 40S ribosomal subunits. In contrast to the eIF-2 complex, it binds methionyl-tRNAi to 40S subunits in a codon-dependent manner, whereas the eIF-2 complex binds methionyl-tRNAi to 40S subunits in a GTP-dependent manner.</text>
</comment>
<comment type="caution">
    <text evidence="12">The sequence shown here is derived from an EMBL/GenBank/DDBJ whole genome shotgun (WGS) entry which is preliminary data.</text>
</comment>
<evidence type="ECO:0000256" key="7">
    <source>
        <dbReference type="ARBA" id="ARBA00022917"/>
    </source>
</evidence>
<evidence type="ECO:0000256" key="9">
    <source>
        <dbReference type="SAM" id="MobiDB-lite"/>
    </source>
</evidence>
<feature type="domain" description="Translation initiation factor beta propellor-like" evidence="11">
    <location>
        <begin position="255"/>
        <end position="448"/>
    </location>
</feature>
<dbReference type="Gene3D" id="2.130.10.10">
    <property type="entry name" value="YVTN repeat-like/Quinoprotein amine dehydrogenase"/>
    <property type="match status" value="1"/>
</dbReference>
<dbReference type="Proteomes" id="UP000186594">
    <property type="component" value="Unassembled WGS sequence"/>
</dbReference>
<dbReference type="PANTHER" id="PTHR13227">
    <property type="entry name" value="EUKARYOTIC TRANSLATION INITIATION FACTOR 2A"/>
    <property type="match status" value="1"/>
</dbReference>
<accession>A0A1U7LJU6</accession>
<keyword evidence="10" id="KW-0732">Signal</keyword>
<dbReference type="STRING" id="1198029.A0A1U7LJU6"/>
<dbReference type="OrthoDB" id="2194683at2759"/>
<keyword evidence="6 8" id="KW-0810">Translation regulation</keyword>
<keyword evidence="7 8" id="KW-0648">Protein biosynthesis</keyword>
<evidence type="ECO:0000256" key="2">
    <source>
        <dbReference type="ARBA" id="ARBA00013819"/>
    </source>
</evidence>
<evidence type="ECO:0000313" key="12">
    <source>
        <dbReference type="EMBL" id="OLL22822.1"/>
    </source>
</evidence>
<protein>
    <recommendedName>
        <fullName evidence="2 8">Eukaryotic translation initiation factor 2A</fullName>
        <shortName evidence="8">eIF-2A</shortName>
    </recommendedName>
</protein>
<dbReference type="GO" id="GO:0006417">
    <property type="term" value="P:regulation of translation"/>
    <property type="evidence" value="ECO:0007669"/>
    <property type="project" value="UniProtKB-KW"/>
</dbReference>
<evidence type="ECO:0000256" key="3">
    <source>
        <dbReference type="ARBA" id="ARBA00022540"/>
    </source>
</evidence>
<dbReference type="InterPro" id="IPR015943">
    <property type="entry name" value="WD40/YVTN_repeat-like_dom_sf"/>
</dbReference>
<dbReference type="GO" id="GO:0022627">
    <property type="term" value="C:cytosolic small ribosomal subunit"/>
    <property type="evidence" value="ECO:0007669"/>
    <property type="project" value="TreeGrafter"/>
</dbReference>
<organism evidence="12 13">
    <name type="scientific">Neolecta irregularis (strain DAH-3)</name>
    <dbReference type="NCBI Taxonomy" id="1198029"/>
    <lineage>
        <taxon>Eukaryota</taxon>
        <taxon>Fungi</taxon>
        <taxon>Dikarya</taxon>
        <taxon>Ascomycota</taxon>
        <taxon>Taphrinomycotina</taxon>
        <taxon>Neolectales</taxon>
        <taxon>Neolectaceae</taxon>
        <taxon>Neolecta</taxon>
    </lineage>
</organism>
<reference evidence="12 13" key="1">
    <citation type="submission" date="2016-04" db="EMBL/GenBank/DDBJ databases">
        <title>Evolutionary innovation and constraint leading to complex multicellularity in the Ascomycota.</title>
        <authorList>
            <person name="Cisse O."/>
            <person name="Nguyen A."/>
            <person name="Hewitt D.A."/>
            <person name="Jedd G."/>
            <person name="Stajich J.E."/>
        </authorList>
    </citation>
    <scope>NUCLEOTIDE SEQUENCE [LARGE SCALE GENOMIC DNA]</scope>
    <source>
        <strain evidence="12 13">DAH-3</strain>
    </source>
</reference>
<dbReference type="FunFam" id="2.130.10.10:FF:000596">
    <property type="entry name" value="Eukaryotic translation initiation factor 2A"/>
    <property type="match status" value="1"/>
</dbReference>
<feature type="chain" id="PRO_5012775609" description="Eukaryotic translation initiation factor 2A" evidence="10">
    <location>
        <begin position="27"/>
        <end position="635"/>
    </location>
</feature>
<keyword evidence="4" id="KW-0853">WD repeat</keyword>
<evidence type="ECO:0000256" key="8">
    <source>
        <dbReference type="PIRNR" id="PIRNR017222"/>
    </source>
</evidence>
<keyword evidence="3 8" id="KW-0396">Initiation factor</keyword>
<comment type="similarity">
    <text evidence="1 8">Belongs to the WD repeat EIF2A family.</text>
</comment>
<dbReference type="PANTHER" id="PTHR13227:SF0">
    <property type="entry name" value="EUKARYOTIC TRANSLATION INITIATION FACTOR 2A"/>
    <property type="match status" value="1"/>
</dbReference>
<dbReference type="SUPFAM" id="SSF82171">
    <property type="entry name" value="DPP6 N-terminal domain-like"/>
    <property type="match status" value="1"/>
</dbReference>
<dbReference type="AlphaFoldDB" id="A0A1U7LJU6"/>
<evidence type="ECO:0000259" key="11">
    <source>
        <dbReference type="Pfam" id="PF08662"/>
    </source>
</evidence>
<feature type="compositionally biased region" description="Basic and acidic residues" evidence="9">
    <location>
        <begin position="549"/>
        <end position="561"/>
    </location>
</feature>
<evidence type="ECO:0000256" key="1">
    <source>
        <dbReference type="ARBA" id="ARBA00009573"/>
    </source>
</evidence>
<keyword evidence="5" id="KW-0677">Repeat</keyword>
<evidence type="ECO:0000256" key="10">
    <source>
        <dbReference type="SAM" id="SignalP"/>
    </source>
</evidence>
<sequence length="635" mass="70537">MSALNISKLRPSFFLLLVNRVIFVTLRPVDPTMPSTQFAFRTSKRIGLTNAHPDYKPVAGLQQPEGHFRAFTYSPDGRYSAFASVENRSVSIILTEDGSVANTLPVKNVYEIGFSPQGSYVITWQRASKDESGNATKNLKIFRVLSGEQTASFVQKSQNGWCAGFKSSSDRRRNLQFTYDEEFCARVVTNEVQFYKSSEMEKGVWNKLRVEGVSEFALSPGKNHAVAVFVPEKKGQPAIVRVYNVPQFASSISQKTFFKADKVKFMWNHLGTSLLVLTQTDVDTTNKSYYGESNLYLLGIAGQYDCRVVLDKEGPIHDVSWSTNSKEFGVVYDMPAKTTFFDHRANAIKSLPLAPRNTILYSPHARFIIVAGFGNLQGTMDIYDRERNLTKVSTIEASNTSICEWSPDGRHIMTATTSPRLRVDNGVKIFHYTGSLIFTEEMEELYEVTWKPQTPDIHPLRGLSPAPTPHSSVSSISSKTPPKPQGAYRPPHARGSAVPLHYKREDEGGLALANGVVSSTNDMSIPGAPELDKQLSKNAQKNKKKREAAKKTKETEQHVSEVVEPSQAMPADGLDLSTISAEDGKKIRALTKKLKAVEDLKLRLANGDKLEATQVKKIETEDQLRKDLAALGIDA</sequence>
<feature type="region of interest" description="Disordered" evidence="9">
    <location>
        <begin position="457"/>
        <end position="495"/>
    </location>
</feature>
<feature type="compositionally biased region" description="Low complexity" evidence="9">
    <location>
        <begin position="469"/>
        <end position="480"/>
    </location>
</feature>
<name>A0A1U7LJU6_NEOID</name>
<dbReference type="GO" id="GO:0003729">
    <property type="term" value="F:mRNA binding"/>
    <property type="evidence" value="ECO:0007669"/>
    <property type="project" value="TreeGrafter"/>
</dbReference>
<feature type="region of interest" description="Disordered" evidence="9">
    <location>
        <begin position="521"/>
        <end position="571"/>
    </location>
</feature>
<dbReference type="GO" id="GO:0000049">
    <property type="term" value="F:tRNA binding"/>
    <property type="evidence" value="ECO:0007669"/>
    <property type="project" value="UniProtKB-UniRule"/>
</dbReference>